<proteinExistence type="predicted"/>
<dbReference type="Pfam" id="PF08220">
    <property type="entry name" value="HTH_DeoR"/>
    <property type="match status" value="1"/>
</dbReference>
<dbReference type="InterPro" id="IPR037171">
    <property type="entry name" value="NagB/RpiA_transferase-like"/>
</dbReference>
<dbReference type="OrthoDB" id="6846621at2"/>
<keyword evidence="3" id="KW-0804">Transcription</keyword>
<dbReference type="Pfam" id="PF00455">
    <property type="entry name" value="DeoRC"/>
    <property type="match status" value="1"/>
</dbReference>
<dbReference type="AlphaFoldDB" id="A0A1Q4P5A5"/>
<dbReference type="SUPFAM" id="SSF46785">
    <property type="entry name" value="Winged helix' DNA-binding domain"/>
    <property type="match status" value="1"/>
</dbReference>
<dbReference type="InterPro" id="IPR001034">
    <property type="entry name" value="DeoR_HTH"/>
</dbReference>
<evidence type="ECO:0000256" key="1">
    <source>
        <dbReference type="ARBA" id="ARBA00023015"/>
    </source>
</evidence>
<dbReference type="InterPro" id="IPR050313">
    <property type="entry name" value="Carb_Metab_HTH_regulators"/>
</dbReference>
<dbReference type="GO" id="GO:0003700">
    <property type="term" value="F:DNA-binding transcription factor activity"/>
    <property type="evidence" value="ECO:0007669"/>
    <property type="project" value="InterPro"/>
</dbReference>
<comment type="caution">
    <text evidence="5">The sequence shown here is derived from an EMBL/GenBank/DDBJ whole genome shotgun (WGS) entry which is preliminary data.</text>
</comment>
<dbReference type="InterPro" id="IPR036390">
    <property type="entry name" value="WH_DNA-bd_sf"/>
</dbReference>
<gene>
    <name evidence="5" type="ORF">BHU62_02105</name>
</gene>
<dbReference type="GO" id="GO:0003677">
    <property type="term" value="F:DNA binding"/>
    <property type="evidence" value="ECO:0007669"/>
    <property type="project" value="UniProtKB-KW"/>
</dbReference>
<dbReference type="InterPro" id="IPR018356">
    <property type="entry name" value="Tscrpt_reg_HTH_DeoR_CS"/>
</dbReference>
<evidence type="ECO:0000259" key="4">
    <source>
        <dbReference type="PROSITE" id="PS51000"/>
    </source>
</evidence>
<keyword evidence="2" id="KW-0238">DNA-binding</keyword>
<dbReference type="PROSITE" id="PS00894">
    <property type="entry name" value="HTH_DEOR_1"/>
    <property type="match status" value="1"/>
</dbReference>
<dbReference type="Gene3D" id="3.40.50.1360">
    <property type="match status" value="1"/>
</dbReference>
<dbReference type="InterPro" id="IPR014036">
    <property type="entry name" value="DeoR-like_C"/>
</dbReference>
<accession>A0A1Q4P5A5</accession>
<keyword evidence="1" id="KW-0805">Transcription regulation</keyword>
<dbReference type="PROSITE" id="PS51000">
    <property type="entry name" value="HTH_DEOR_2"/>
    <property type="match status" value="1"/>
</dbReference>
<dbReference type="SUPFAM" id="SSF100950">
    <property type="entry name" value="NagB/RpiA/CoA transferase-like"/>
    <property type="match status" value="1"/>
</dbReference>
<dbReference type="PANTHER" id="PTHR30363">
    <property type="entry name" value="HTH-TYPE TRANSCRIPTIONAL REGULATOR SRLR-RELATED"/>
    <property type="match status" value="1"/>
</dbReference>
<feature type="domain" description="HTH deoR-type" evidence="4">
    <location>
        <begin position="6"/>
        <end position="61"/>
    </location>
</feature>
<dbReference type="PRINTS" id="PR00037">
    <property type="entry name" value="HTHLACR"/>
</dbReference>
<dbReference type="InterPro" id="IPR036388">
    <property type="entry name" value="WH-like_DNA-bd_sf"/>
</dbReference>
<dbReference type="Gene3D" id="1.10.10.10">
    <property type="entry name" value="Winged helix-like DNA-binding domain superfamily/Winged helix DNA-binding domain"/>
    <property type="match status" value="1"/>
</dbReference>
<dbReference type="PANTHER" id="PTHR30363:SF44">
    <property type="entry name" value="AGA OPERON TRANSCRIPTIONAL REPRESSOR-RELATED"/>
    <property type="match status" value="1"/>
</dbReference>
<dbReference type="SMART" id="SM01134">
    <property type="entry name" value="DeoRC"/>
    <property type="match status" value="1"/>
</dbReference>
<evidence type="ECO:0000313" key="6">
    <source>
        <dbReference type="Proteomes" id="UP000185770"/>
    </source>
</evidence>
<dbReference type="SMART" id="SM00420">
    <property type="entry name" value="HTH_DEOR"/>
    <property type="match status" value="1"/>
</dbReference>
<dbReference type="Proteomes" id="UP000185770">
    <property type="component" value="Unassembled WGS sequence"/>
</dbReference>
<organism evidence="5 6">
    <name type="scientific">Serratia marcescens</name>
    <dbReference type="NCBI Taxonomy" id="615"/>
    <lineage>
        <taxon>Bacteria</taxon>
        <taxon>Pseudomonadati</taxon>
        <taxon>Pseudomonadota</taxon>
        <taxon>Gammaproteobacteria</taxon>
        <taxon>Enterobacterales</taxon>
        <taxon>Yersiniaceae</taxon>
        <taxon>Serratia</taxon>
    </lineage>
</organism>
<reference evidence="5 6" key="1">
    <citation type="submission" date="2016-09" db="EMBL/GenBank/DDBJ databases">
        <title>Serratia marcescens MSU-97 and epiphytic antimycotic-producing bacteria.</title>
        <authorList>
            <person name="Matilla M.A."/>
        </authorList>
    </citation>
    <scope>NUCLEOTIDE SEQUENCE [LARGE SCALE GENOMIC DNA]</scope>
    <source>
        <strain evidence="5 6">MSU-97</strain>
    </source>
</reference>
<dbReference type="EMBL" id="MJAO01000002">
    <property type="protein sequence ID" value="OKB68286.1"/>
    <property type="molecule type" value="Genomic_DNA"/>
</dbReference>
<protein>
    <submittedName>
        <fullName evidence="5">DeoR family transcriptional regulator</fullName>
    </submittedName>
</protein>
<dbReference type="RefSeq" id="WP_073528933.1">
    <property type="nucleotide sequence ID" value="NZ_MJAO01000002.1"/>
</dbReference>
<sequence>MDISNSVERRNEILALIQANGRVYVNELADKFQVSQETIRRDLNKLEDYRLIKKIHGGAVSSQFKFEHEFNERAKIAEAEKRAIAEKAVTLIQPGDTVFVDFGSTTLEFARQLATVDQLTVITNSPLIANVCLENDSIDVVLIGGQFIGSKMACLGAIALSNIEAFFADYAIIGAGAVNVLTGVMDQNVNEAAIARKMIAQSRKCIVLADENKLRGHAMTLVAKWPEVDYLVTSDSGHALEGLVFPANVNVLVAQV</sequence>
<evidence type="ECO:0000256" key="2">
    <source>
        <dbReference type="ARBA" id="ARBA00023125"/>
    </source>
</evidence>
<evidence type="ECO:0000256" key="3">
    <source>
        <dbReference type="ARBA" id="ARBA00023163"/>
    </source>
</evidence>
<name>A0A1Q4P5A5_SERMA</name>
<evidence type="ECO:0000313" key="5">
    <source>
        <dbReference type="EMBL" id="OKB68286.1"/>
    </source>
</evidence>